<gene>
    <name evidence="2" type="ORF">HYFRA_00011843</name>
</gene>
<name>A0A9N9PUC2_9HELO</name>
<dbReference type="Proteomes" id="UP000696280">
    <property type="component" value="Unassembled WGS sequence"/>
</dbReference>
<feature type="region of interest" description="Disordered" evidence="1">
    <location>
        <begin position="1"/>
        <end position="39"/>
    </location>
</feature>
<organism evidence="2 3">
    <name type="scientific">Hymenoscyphus fraxineus</name>
    <dbReference type="NCBI Taxonomy" id="746836"/>
    <lineage>
        <taxon>Eukaryota</taxon>
        <taxon>Fungi</taxon>
        <taxon>Dikarya</taxon>
        <taxon>Ascomycota</taxon>
        <taxon>Pezizomycotina</taxon>
        <taxon>Leotiomycetes</taxon>
        <taxon>Helotiales</taxon>
        <taxon>Helotiaceae</taxon>
        <taxon>Hymenoscyphus</taxon>
    </lineage>
</organism>
<evidence type="ECO:0000256" key="1">
    <source>
        <dbReference type="SAM" id="MobiDB-lite"/>
    </source>
</evidence>
<comment type="caution">
    <text evidence="2">The sequence shown here is derived from an EMBL/GenBank/DDBJ whole genome shotgun (WGS) entry which is preliminary data.</text>
</comment>
<dbReference type="OrthoDB" id="10254945at2759"/>
<sequence length="854" mass="98902">MSDNESLYVESDSDSESTPGERKPIRRGKRTRQPTVLYSPSAYQPDASAAVPWPNKYAHIEGDQTIISQLTPVLSYGSYQPGELTQEMRNAQATNESIEQAQRKLLQGFTTRELTDIDAITTRELRGGDLANVLHPLFRRERWEYQPDPLGTMERKDYYTFYDIPDKPDGLEGNWAVSNEAVWEVMGPSLRIATYLLASMHMMPFIKILFFGSLSDVDESRRPAGYKGKLVQVNRVNDNNLEMNDLAAHSTIRFDEMVDKFDITFGFSDKNESPYDRSKSDVFMWGLTGLTGGGATGEPLKIRVFLSWSMVLPLFRGDLHDSERMGLQWYIANVLCHELLHAMWYTEDLEKHGRLRLYDVPEPYVEEDPVTELGFAFETTTFGGTTYPFREYADAYELSGLTTPLGFWLQTEWPTPNHGRMSNEPILTEPPLKWSEIWHPIPVTFYEDVQQRDFWDTGVAKFGTSVLQGRAKRLVSRVNLYEKNSKHGKITMRGNFEGPQSLEDTPDYYARIRELRIRDAMFLSPEERELKSFGERLWSLDEFQNNYTTYSAEMREKGQIMNTWLEDYRVRRESGEVYETEAYQGVKLLDEARKFHLLVVKNMCNYEQVAGSYSIDAHQSLLAWNWAARKTTYRLRDIIHGDPGYSEDHKLGVEFLLQSLEWCTLMLWAPEDMQKPDAWTKLAEWVPDFIESIKVLQQVTVEKNDHGACWASKLPSVSDAMAILAPLSHYPKLITSCLNVCVPLWNPPNITQQEHIVHLHATLIQLRLFRDGFNVADLNEDRFGEMVYCPRKWRRSVNEWTGNAEFMANSMARDEAERNRLRQVGPRYEVDREGRRRRGDAKGRKVFISREDDY</sequence>
<evidence type="ECO:0000313" key="2">
    <source>
        <dbReference type="EMBL" id="CAG8956060.1"/>
    </source>
</evidence>
<dbReference type="EMBL" id="CAJVRL010000068">
    <property type="protein sequence ID" value="CAG8956060.1"/>
    <property type="molecule type" value="Genomic_DNA"/>
</dbReference>
<proteinExistence type="predicted"/>
<evidence type="ECO:0000313" key="3">
    <source>
        <dbReference type="Proteomes" id="UP000696280"/>
    </source>
</evidence>
<reference evidence="2" key="1">
    <citation type="submission" date="2021-07" db="EMBL/GenBank/DDBJ databases">
        <authorList>
            <person name="Durling M."/>
        </authorList>
    </citation>
    <scope>NUCLEOTIDE SEQUENCE</scope>
</reference>
<protein>
    <submittedName>
        <fullName evidence="2">Uncharacterized protein</fullName>
    </submittedName>
</protein>
<accession>A0A9N9PUC2</accession>
<keyword evidence="3" id="KW-1185">Reference proteome</keyword>
<dbReference type="AlphaFoldDB" id="A0A9N9PUC2"/>